<accession>A0A2S5KHQ8</accession>
<dbReference type="GO" id="GO:0016787">
    <property type="term" value="F:hydrolase activity"/>
    <property type="evidence" value="ECO:0007669"/>
    <property type="project" value="UniProtKB-KW"/>
</dbReference>
<evidence type="ECO:0000259" key="1">
    <source>
        <dbReference type="Pfam" id="PF12146"/>
    </source>
</evidence>
<reference evidence="2 3" key="1">
    <citation type="submission" date="2018-02" db="EMBL/GenBank/DDBJ databases">
        <title>novel marine gammaproteobacteria from coastal saline agro ecosystem.</title>
        <authorList>
            <person name="Krishnan R."/>
            <person name="Ramesh Kumar N."/>
        </authorList>
    </citation>
    <scope>NUCLEOTIDE SEQUENCE [LARGE SCALE GENOMIC DNA]</scope>
    <source>
        <strain evidence="2 3">228</strain>
    </source>
</reference>
<dbReference type="InterPro" id="IPR029058">
    <property type="entry name" value="AB_hydrolase_fold"/>
</dbReference>
<organism evidence="2 3">
    <name type="scientific">Proteobacteria bacterium 228</name>
    <dbReference type="NCBI Taxonomy" id="2083153"/>
    <lineage>
        <taxon>Bacteria</taxon>
        <taxon>Pseudomonadati</taxon>
        <taxon>Pseudomonadota</taxon>
    </lineage>
</organism>
<dbReference type="OrthoDB" id="9785076at2"/>
<dbReference type="InterPro" id="IPR017208">
    <property type="entry name" value="UCP037442_abhydr"/>
</dbReference>
<dbReference type="AlphaFoldDB" id="A0A2S5KHQ8"/>
<proteinExistence type="predicted"/>
<evidence type="ECO:0000313" key="2">
    <source>
        <dbReference type="EMBL" id="PPC74292.1"/>
    </source>
</evidence>
<feature type="domain" description="Serine aminopeptidase S33" evidence="1">
    <location>
        <begin position="43"/>
        <end position="156"/>
    </location>
</feature>
<dbReference type="Gene3D" id="3.40.50.1820">
    <property type="entry name" value="alpha/beta hydrolase"/>
    <property type="match status" value="1"/>
</dbReference>
<dbReference type="EMBL" id="PRLP01000150">
    <property type="protein sequence ID" value="PPC74292.1"/>
    <property type="molecule type" value="Genomic_DNA"/>
</dbReference>
<dbReference type="PANTHER" id="PTHR12277">
    <property type="entry name" value="ALPHA/BETA HYDROLASE DOMAIN-CONTAINING PROTEIN"/>
    <property type="match status" value="1"/>
</dbReference>
<name>A0A2S5KHQ8_9PROT</name>
<dbReference type="PIRSF" id="PIRSF037442">
    <property type="entry name" value="UCP037442_abhydr"/>
    <property type="match status" value="1"/>
</dbReference>
<dbReference type="PANTHER" id="PTHR12277:SF81">
    <property type="entry name" value="PROTEIN ABHD13"/>
    <property type="match status" value="1"/>
</dbReference>
<comment type="caution">
    <text evidence="2">The sequence shown here is derived from an EMBL/GenBank/DDBJ whole genome shotgun (WGS) entry which is preliminary data.</text>
</comment>
<sequence length="297" mass="32791">MSSAQALDTPISHPRPMTTVTADGVTLHGTFYPAAEPLSTPSAVLICSGTGIKQGFYRSFAQWLSERGHDVLTFDYRGIGASLHETHVRHSKARKQDWGQQDIPAMLEWLARESGLEQVVLFGHSAGGQFTGVIPNYRRIARMVGVASSTGYIGYSPLHFRLLAGGLLKLYMPLANGVLGYTPCQWIGWGEDLPPGVARQWSQWCCSPGYVANALGTDIQQDYHQQLQLPMTFIHAVDDPIATRGNVADLTRLYPAAQIRVQTLIPAQHGLRHIGHIDFFRRSHQGLWPLLAEAIEK</sequence>
<dbReference type="InterPro" id="IPR022742">
    <property type="entry name" value="Hydrolase_4"/>
</dbReference>
<gene>
    <name evidence="2" type="ORF">C4K68_26470</name>
</gene>
<dbReference type="Pfam" id="PF12146">
    <property type="entry name" value="Hydrolase_4"/>
    <property type="match status" value="1"/>
</dbReference>
<keyword evidence="2" id="KW-0378">Hydrolase</keyword>
<protein>
    <submittedName>
        <fullName evidence="2">Alpha/beta hydrolase</fullName>
    </submittedName>
</protein>
<evidence type="ECO:0000313" key="3">
    <source>
        <dbReference type="Proteomes" id="UP000238196"/>
    </source>
</evidence>
<dbReference type="SUPFAM" id="SSF53474">
    <property type="entry name" value="alpha/beta-Hydrolases"/>
    <property type="match status" value="1"/>
</dbReference>
<dbReference type="Proteomes" id="UP000238196">
    <property type="component" value="Unassembled WGS sequence"/>
</dbReference>